<evidence type="ECO:0000313" key="2">
    <source>
        <dbReference type="EMBL" id="PWK27826.1"/>
    </source>
</evidence>
<dbReference type="Pfam" id="PF00551">
    <property type="entry name" value="Formyl_trans_N"/>
    <property type="match status" value="1"/>
</dbReference>
<keyword evidence="2" id="KW-0808">Transferase</keyword>
<name>A0A316EDZ1_9BACT</name>
<dbReference type="EMBL" id="QGGO01000005">
    <property type="protein sequence ID" value="PWK27826.1"/>
    <property type="molecule type" value="Genomic_DNA"/>
</dbReference>
<dbReference type="AlphaFoldDB" id="A0A316EDZ1"/>
<dbReference type="Proteomes" id="UP000245489">
    <property type="component" value="Unassembled WGS sequence"/>
</dbReference>
<dbReference type="InterPro" id="IPR001555">
    <property type="entry name" value="GART_AS"/>
</dbReference>
<feature type="domain" description="Formyl transferase N-terminal" evidence="1">
    <location>
        <begin position="101"/>
        <end position="209"/>
    </location>
</feature>
<organism evidence="2 3">
    <name type="scientific">Arcicella aurantiaca</name>
    <dbReference type="NCBI Taxonomy" id="591202"/>
    <lineage>
        <taxon>Bacteria</taxon>
        <taxon>Pseudomonadati</taxon>
        <taxon>Bacteroidota</taxon>
        <taxon>Cytophagia</taxon>
        <taxon>Cytophagales</taxon>
        <taxon>Flectobacillaceae</taxon>
        <taxon>Arcicella</taxon>
    </lineage>
</organism>
<evidence type="ECO:0000259" key="1">
    <source>
        <dbReference type="Pfam" id="PF00551"/>
    </source>
</evidence>
<dbReference type="PROSITE" id="PS00373">
    <property type="entry name" value="GART"/>
    <property type="match status" value="1"/>
</dbReference>
<dbReference type="GO" id="GO:0005829">
    <property type="term" value="C:cytosol"/>
    <property type="evidence" value="ECO:0007669"/>
    <property type="project" value="TreeGrafter"/>
</dbReference>
<dbReference type="GO" id="GO:0004479">
    <property type="term" value="F:methionyl-tRNA formyltransferase activity"/>
    <property type="evidence" value="ECO:0007669"/>
    <property type="project" value="TreeGrafter"/>
</dbReference>
<dbReference type="RefSeq" id="WP_109741993.1">
    <property type="nucleotide sequence ID" value="NZ_QGGO01000005.1"/>
</dbReference>
<keyword evidence="3" id="KW-1185">Reference proteome</keyword>
<protein>
    <submittedName>
        <fullName evidence="2">Methionyl-tRNA formyltransferase</fullName>
    </submittedName>
</protein>
<gene>
    <name evidence="2" type="ORF">LV89_01233</name>
</gene>
<dbReference type="Gene3D" id="3.40.50.12230">
    <property type="match status" value="1"/>
</dbReference>
<proteinExistence type="predicted"/>
<evidence type="ECO:0000313" key="3">
    <source>
        <dbReference type="Proteomes" id="UP000245489"/>
    </source>
</evidence>
<reference evidence="2 3" key="1">
    <citation type="submission" date="2018-05" db="EMBL/GenBank/DDBJ databases">
        <title>Genomic Encyclopedia of Archaeal and Bacterial Type Strains, Phase II (KMG-II): from individual species to whole genera.</title>
        <authorList>
            <person name="Goeker M."/>
        </authorList>
    </citation>
    <scope>NUCLEOTIDE SEQUENCE [LARGE SCALE GENOMIC DNA]</scope>
    <source>
        <strain evidence="2 3">DSM 22214</strain>
    </source>
</reference>
<comment type="caution">
    <text evidence="2">The sequence shown here is derived from an EMBL/GenBank/DDBJ whole genome shotgun (WGS) entry which is preliminary data.</text>
</comment>
<dbReference type="PANTHER" id="PTHR11138">
    <property type="entry name" value="METHIONYL-TRNA FORMYLTRANSFERASE"/>
    <property type="match status" value="1"/>
</dbReference>
<dbReference type="OrthoDB" id="9802815at2"/>
<dbReference type="InterPro" id="IPR002376">
    <property type="entry name" value="Formyl_transf_N"/>
</dbReference>
<dbReference type="SUPFAM" id="SSF53328">
    <property type="entry name" value="Formyltransferase"/>
    <property type="match status" value="1"/>
</dbReference>
<accession>A0A316EDZ1</accession>
<sequence length="254" mass="28862">MRIILLTQDDPFYLAQNIDYLIKNMPKHSEVVATVVFDVSPFGKRESFSDKLKKTYDIFGLGFFVNYGVKFVMSKLNPNKKVKNILAKHNVPLVEIEGNINKVENLERLKAYKPDLLISIAGNQIFKLPLINLAPKGCLNLHTALLPKYRGLMPSFWVIKNNEKYTGVSVFFVDEGIDSGDILVQKKVEIGNKTQAELIDHTKLLGMQAILESVEKIHTGGYELIPNPNEEMTYFSFPTKDDVKEFLAAGKRFY</sequence>
<dbReference type="InterPro" id="IPR036477">
    <property type="entry name" value="Formyl_transf_N_sf"/>
</dbReference>
<dbReference type="PANTHER" id="PTHR11138:SF5">
    <property type="entry name" value="METHIONYL-TRNA FORMYLTRANSFERASE, MITOCHONDRIAL"/>
    <property type="match status" value="1"/>
</dbReference>